<accession>A0A8H7EQ82</accession>
<dbReference type="GO" id="GO:0071944">
    <property type="term" value="C:cell periphery"/>
    <property type="evidence" value="ECO:0007669"/>
    <property type="project" value="UniProtKB-ARBA"/>
</dbReference>
<keyword evidence="2 6" id="KW-0812">Transmembrane</keyword>
<feature type="compositionally biased region" description="Low complexity" evidence="5">
    <location>
        <begin position="75"/>
        <end position="144"/>
    </location>
</feature>
<dbReference type="Proteomes" id="UP000605846">
    <property type="component" value="Unassembled WGS sequence"/>
</dbReference>
<protein>
    <submittedName>
        <fullName evidence="7">Uncharacterized protein</fullName>
    </submittedName>
</protein>
<proteinExistence type="predicted"/>
<reference evidence="7" key="1">
    <citation type="submission" date="2020-01" db="EMBL/GenBank/DDBJ databases">
        <title>Genome Sequencing of Three Apophysomyces-Like Fungal Strains Confirms a Novel Fungal Genus in the Mucoromycota with divergent Burkholderia-like Endosymbiotic Bacteria.</title>
        <authorList>
            <person name="Stajich J.E."/>
            <person name="Macias A.M."/>
            <person name="Carter-House D."/>
            <person name="Lovett B."/>
            <person name="Kasson L.R."/>
            <person name="Berry K."/>
            <person name="Grigoriev I."/>
            <person name="Chang Y."/>
            <person name="Spatafora J."/>
            <person name="Kasson M.T."/>
        </authorList>
    </citation>
    <scope>NUCLEOTIDE SEQUENCE</scope>
    <source>
        <strain evidence="7">NRRL A-21654</strain>
    </source>
</reference>
<feature type="transmembrane region" description="Helical" evidence="6">
    <location>
        <begin position="158"/>
        <end position="179"/>
    </location>
</feature>
<keyword evidence="3 6" id="KW-1133">Transmembrane helix</keyword>
<name>A0A8H7EQ82_9FUNG</name>
<feature type="compositionally biased region" description="Pro residues" evidence="5">
    <location>
        <begin position="39"/>
        <end position="55"/>
    </location>
</feature>
<comment type="subcellular location">
    <subcellularLocation>
        <location evidence="1">Membrane</location>
        <topology evidence="1">Single-pass membrane protein</topology>
    </subcellularLocation>
</comment>
<evidence type="ECO:0000256" key="3">
    <source>
        <dbReference type="ARBA" id="ARBA00022989"/>
    </source>
</evidence>
<feature type="region of interest" description="Disordered" evidence="5">
    <location>
        <begin position="308"/>
        <end position="346"/>
    </location>
</feature>
<comment type="caution">
    <text evidence="7">The sequence shown here is derived from an EMBL/GenBank/DDBJ whole genome shotgun (WGS) entry which is preliminary data.</text>
</comment>
<evidence type="ECO:0000256" key="1">
    <source>
        <dbReference type="ARBA" id="ARBA00004167"/>
    </source>
</evidence>
<keyword evidence="8" id="KW-1185">Reference proteome</keyword>
<organism evidence="7 8">
    <name type="scientific">Apophysomyces ossiformis</name>
    <dbReference type="NCBI Taxonomy" id="679940"/>
    <lineage>
        <taxon>Eukaryota</taxon>
        <taxon>Fungi</taxon>
        <taxon>Fungi incertae sedis</taxon>
        <taxon>Mucoromycota</taxon>
        <taxon>Mucoromycotina</taxon>
        <taxon>Mucoromycetes</taxon>
        <taxon>Mucorales</taxon>
        <taxon>Mucorineae</taxon>
        <taxon>Mucoraceae</taxon>
        <taxon>Apophysomyces</taxon>
    </lineage>
</organism>
<dbReference type="AlphaFoldDB" id="A0A8H7EQ82"/>
<evidence type="ECO:0000256" key="4">
    <source>
        <dbReference type="ARBA" id="ARBA00023136"/>
    </source>
</evidence>
<dbReference type="InterPro" id="IPR051694">
    <property type="entry name" value="Immunoregulatory_rcpt-like"/>
</dbReference>
<evidence type="ECO:0000256" key="6">
    <source>
        <dbReference type="SAM" id="Phobius"/>
    </source>
</evidence>
<feature type="compositionally biased region" description="Basic and acidic residues" evidence="5">
    <location>
        <begin position="334"/>
        <end position="346"/>
    </location>
</feature>
<evidence type="ECO:0000313" key="7">
    <source>
        <dbReference type="EMBL" id="KAF7726667.1"/>
    </source>
</evidence>
<dbReference type="PANTHER" id="PTHR15549">
    <property type="entry name" value="PAIRED IMMUNOGLOBULIN-LIKE TYPE 2 RECEPTOR"/>
    <property type="match status" value="1"/>
</dbReference>
<evidence type="ECO:0000256" key="5">
    <source>
        <dbReference type="SAM" id="MobiDB-lite"/>
    </source>
</evidence>
<dbReference type="GO" id="GO:0016020">
    <property type="term" value="C:membrane"/>
    <property type="evidence" value="ECO:0007669"/>
    <property type="project" value="UniProtKB-SubCell"/>
</dbReference>
<evidence type="ECO:0000256" key="2">
    <source>
        <dbReference type="ARBA" id="ARBA00022692"/>
    </source>
</evidence>
<feature type="compositionally biased region" description="Polar residues" evidence="5">
    <location>
        <begin position="21"/>
        <end position="31"/>
    </location>
</feature>
<feature type="compositionally biased region" description="Pro residues" evidence="5">
    <location>
        <begin position="64"/>
        <end position="74"/>
    </location>
</feature>
<gene>
    <name evidence="7" type="ORF">EC973_008541</name>
</gene>
<evidence type="ECO:0000313" key="8">
    <source>
        <dbReference type="Proteomes" id="UP000605846"/>
    </source>
</evidence>
<sequence length="346" mass="36369">MVLILCRTVASQGGLFPPFEITTTGASTEPSKPTGFTTVPPPPPQTTRPPPPPPATTTSNPTTTNPPPPPPPPSSASSNLPSTTVRPPPATTTAPTTTNPRPSTNPTTRSTTPTTTSKDSSDATTDSASLTGSSTSAYPTSNPTFTPPPTDNSEKATIIGAVVGGVVGVALIGGALAYVNRRGGCTSRTDKKQADFEDFGLAERDFPQQPAPQAHRPAAAVNPTIPRLNEQGTFYNEPPLPPLPPAGPAEYNHGSHTYVAGYTPQQQPMTQVHQDYYYDSYAPQEGAYYDAGGNHYYYDNSTTTTAVSPGYEHAPAGVQQPQGFSQAGGPTDYYKPDTADVMHQRR</sequence>
<keyword evidence="4 6" id="KW-0472">Membrane</keyword>
<dbReference type="EMBL" id="JABAYA010000074">
    <property type="protein sequence ID" value="KAF7726667.1"/>
    <property type="molecule type" value="Genomic_DNA"/>
</dbReference>
<dbReference type="OrthoDB" id="2290099at2759"/>
<feature type="region of interest" description="Disordered" evidence="5">
    <location>
        <begin position="14"/>
        <end position="154"/>
    </location>
</feature>